<name>A0ABT5Q041_9PSED</name>
<gene>
    <name evidence="1" type="ORF">M5G25_02445</name>
</gene>
<evidence type="ECO:0000313" key="1">
    <source>
        <dbReference type="EMBL" id="MDD1147126.1"/>
    </source>
</evidence>
<dbReference type="RefSeq" id="WP_273922284.1">
    <property type="nucleotide sequence ID" value="NZ_JAMDGR010000001.1"/>
</dbReference>
<evidence type="ECO:0000313" key="2">
    <source>
        <dbReference type="Proteomes" id="UP001217610"/>
    </source>
</evidence>
<dbReference type="Proteomes" id="UP001217610">
    <property type="component" value="Unassembled WGS sequence"/>
</dbReference>
<accession>A0ABT5Q041</accession>
<dbReference type="EMBL" id="JAMDGR010000001">
    <property type="protein sequence ID" value="MDD1147126.1"/>
    <property type="molecule type" value="Genomic_DNA"/>
</dbReference>
<sequence length="98" mass="10647">MIIKLTPNARTGVLEVLKDGECLVVNGERFDFSPLLDGESLPAAAINSEWFPLDVERVDGQLIIWLLLPHDSSAAESVRFPADIVNPPDGLINLPGAR</sequence>
<organism evidence="1 2">
    <name type="scientific">Pseudomonas idahonensis</name>
    <dbReference type="NCBI Taxonomy" id="2942628"/>
    <lineage>
        <taxon>Bacteria</taxon>
        <taxon>Pseudomonadati</taxon>
        <taxon>Pseudomonadota</taxon>
        <taxon>Gammaproteobacteria</taxon>
        <taxon>Pseudomonadales</taxon>
        <taxon>Pseudomonadaceae</taxon>
        <taxon>Pseudomonas</taxon>
    </lineage>
</organism>
<comment type="caution">
    <text evidence="1">The sequence shown here is derived from an EMBL/GenBank/DDBJ whole genome shotgun (WGS) entry which is preliminary data.</text>
</comment>
<proteinExistence type="predicted"/>
<keyword evidence="2" id="KW-1185">Reference proteome</keyword>
<reference evidence="1 2" key="1">
    <citation type="submission" date="2022-05" db="EMBL/GenBank/DDBJ databases">
        <title>Novel Pseudomonas spp. Isolated from a Rainbow Trout Aquaculture Facility.</title>
        <authorList>
            <person name="Testerman T."/>
            <person name="Graf J."/>
        </authorList>
    </citation>
    <scope>NUCLEOTIDE SEQUENCE [LARGE SCALE GENOMIC DNA]</scope>
    <source>
        <strain evidence="1 2">ID357</strain>
    </source>
</reference>
<protein>
    <submittedName>
        <fullName evidence="1">Uncharacterized protein</fullName>
    </submittedName>
</protein>